<keyword evidence="1" id="KW-0812">Transmembrane</keyword>
<reference evidence="3 4" key="1">
    <citation type="submission" date="2024-09" db="EMBL/GenBank/DDBJ databases">
        <authorList>
            <person name="Sun Q."/>
            <person name="Mori K."/>
        </authorList>
    </citation>
    <scope>NUCLEOTIDE SEQUENCE [LARGE SCALE GENOMIC DNA]</scope>
    <source>
        <strain evidence="3 4">CCM 7759</strain>
    </source>
</reference>
<feature type="transmembrane region" description="Helical" evidence="1">
    <location>
        <begin position="53"/>
        <end position="71"/>
    </location>
</feature>
<dbReference type="InterPro" id="IPR052185">
    <property type="entry name" value="IPC_Synthase-Related"/>
</dbReference>
<evidence type="ECO:0000313" key="4">
    <source>
        <dbReference type="Proteomes" id="UP001589776"/>
    </source>
</evidence>
<feature type="transmembrane region" description="Helical" evidence="1">
    <location>
        <begin position="226"/>
        <end position="243"/>
    </location>
</feature>
<protein>
    <submittedName>
        <fullName evidence="3">Phosphatase PAP2 family protein</fullName>
    </submittedName>
</protein>
<gene>
    <name evidence="3" type="ORF">ACFFK0_21465</name>
</gene>
<feature type="transmembrane region" description="Helical" evidence="1">
    <location>
        <begin position="155"/>
        <end position="178"/>
    </location>
</feature>
<evidence type="ECO:0000256" key="1">
    <source>
        <dbReference type="SAM" id="Phobius"/>
    </source>
</evidence>
<feature type="transmembrane region" description="Helical" evidence="1">
    <location>
        <begin position="125"/>
        <end position="143"/>
    </location>
</feature>
<keyword evidence="4" id="KW-1185">Reference proteome</keyword>
<evidence type="ECO:0000313" key="3">
    <source>
        <dbReference type="EMBL" id="MFC0214983.1"/>
    </source>
</evidence>
<dbReference type="Proteomes" id="UP001589776">
    <property type="component" value="Unassembled WGS sequence"/>
</dbReference>
<evidence type="ECO:0000259" key="2">
    <source>
        <dbReference type="SMART" id="SM00014"/>
    </source>
</evidence>
<dbReference type="RefSeq" id="WP_377472423.1">
    <property type="nucleotide sequence ID" value="NZ_JBHLWN010000077.1"/>
</dbReference>
<dbReference type="SUPFAM" id="SSF48317">
    <property type="entry name" value="Acid phosphatase/Vanadium-dependent haloperoxidase"/>
    <property type="match status" value="1"/>
</dbReference>
<feature type="transmembrane region" description="Helical" evidence="1">
    <location>
        <begin position="7"/>
        <end position="23"/>
    </location>
</feature>
<dbReference type="InterPro" id="IPR036938">
    <property type="entry name" value="PAP2/HPO_sf"/>
</dbReference>
<comment type="caution">
    <text evidence="3">The sequence shown here is derived from an EMBL/GenBank/DDBJ whole genome shotgun (WGS) entry which is preliminary data.</text>
</comment>
<dbReference type="EMBL" id="JBHLWN010000077">
    <property type="protein sequence ID" value="MFC0214983.1"/>
    <property type="molecule type" value="Genomic_DNA"/>
</dbReference>
<dbReference type="SMART" id="SM00014">
    <property type="entry name" value="acidPPc"/>
    <property type="match status" value="1"/>
</dbReference>
<keyword evidence="1" id="KW-1133">Transmembrane helix</keyword>
<accession>A0ABV6DQZ2</accession>
<dbReference type="PANTHER" id="PTHR31310">
    <property type="match status" value="1"/>
</dbReference>
<dbReference type="Pfam" id="PF01569">
    <property type="entry name" value="PAP2"/>
    <property type="match status" value="1"/>
</dbReference>
<sequence length="314" mass="35931">MARREWMYSALWAAATGLVLFSITKVEHWGLPCLMVLLLCLAGVQRDAAETPWVIFMPAGCAMLSLFYLIYSHAGGFWYQVVAWQTKSIHHWFHWNEFFNAIPGNDAAWFRIWQPEWLTQYMKAVYSYGFTLSYWVCVIRAFFTKDISKFARYSLAGYLLQVPLILPFYNTVLLQEVWYVQGTPDVMGRGWTPEEQGANSVNCFPSMHTSIAFAALLLAKRENSTIYRIVMTLFTCSIIASTMYLKIHWVIDVIAGMLFAYFCVKLADRIVDSRPFQSFAALWERIGTSLYRTIAVKRSADAVEPSNPETGGTA</sequence>
<feature type="domain" description="Phosphatidic acid phosphatase type 2/haloperoxidase" evidence="2">
    <location>
        <begin position="160"/>
        <end position="268"/>
    </location>
</feature>
<name>A0ABV6DQZ2_9BACL</name>
<proteinExistence type="predicted"/>
<dbReference type="InterPro" id="IPR000326">
    <property type="entry name" value="PAP2/HPO"/>
</dbReference>
<feature type="transmembrane region" description="Helical" evidence="1">
    <location>
        <begin position="29"/>
        <end position="46"/>
    </location>
</feature>
<organism evidence="3 4">
    <name type="scientific">Paenibacillus chartarius</name>
    <dbReference type="NCBI Taxonomy" id="747481"/>
    <lineage>
        <taxon>Bacteria</taxon>
        <taxon>Bacillati</taxon>
        <taxon>Bacillota</taxon>
        <taxon>Bacilli</taxon>
        <taxon>Bacillales</taxon>
        <taxon>Paenibacillaceae</taxon>
        <taxon>Paenibacillus</taxon>
    </lineage>
</organism>
<feature type="transmembrane region" description="Helical" evidence="1">
    <location>
        <begin position="198"/>
        <end position="219"/>
    </location>
</feature>
<keyword evidence="1" id="KW-0472">Membrane</keyword>
<dbReference type="PANTHER" id="PTHR31310:SF7">
    <property type="entry name" value="PA-PHOSPHATASE RELATED-FAMILY PROTEIN DDB_G0268928"/>
    <property type="match status" value="1"/>
</dbReference>
<feature type="transmembrane region" description="Helical" evidence="1">
    <location>
        <begin position="249"/>
        <end position="267"/>
    </location>
</feature>
<dbReference type="Gene3D" id="1.20.144.10">
    <property type="entry name" value="Phosphatidic acid phosphatase type 2/haloperoxidase"/>
    <property type="match status" value="1"/>
</dbReference>